<dbReference type="InterPro" id="IPR025442">
    <property type="entry name" value="DUF4185"/>
</dbReference>
<dbReference type="Gene3D" id="2.60.120.260">
    <property type="entry name" value="Galactose-binding domain-like"/>
    <property type="match status" value="1"/>
</dbReference>
<gene>
    <name evidence="3" type="ORF">FHS29_004809</name>
</gene>
<dbReference type="EMBL" id="JACHJN010000007">
    <property type="protein sequence ID" value="MBB5958201.1"/>
    <property type="molecule type" value="Genomic_DNA"/>
</dbReference>
<keyword evidence="1" id="KW-0732">Signal</keyword>
<protein>
    <recommendedName>
        <fullName evidence="2">DUF4185 domain-containing protein</fullName>
    </recommendedName>
</protein>
<proteinExistence type="predicted"/>
<evidence type="ECO:0000256" key="1">
    <source>
        <dbReference type="SAM" id="SignalP"/>
    </source>
</evidence>
<dbReference type="RefSeq" id="WP_184693946.1">
    <property type="nucleotide sequence ID" value="NZ_JACHJN010000007.1"/>
</dbReference>
<name>A0A841CKZ5_9PSEU</name>
<keyword evidence="4" id="KW-1185">Reference proteome</keyword>
<organism evidence="3 4">
    <name type="scientific">Saccharothrix tamanrassetensis</name>
    <dbReference type="NCBI Taxonomy" id="1051531"/>
    <lineage>
        <taxon>Bacteria</taxon>
        <taxon>Bacillati</taxon>
        <taxon>Actinomycetota</taxon>
        <taxon>Actinomycetes</taxon>
        <taxon>Pseudonocardiales</taxon>
        <taxon>Pseudonocardiaceae</taxon>
        <taxon>Saccharothrix</taxon>
    </lineage>
</organism>
<evidence type="ECO:0000259" key="2">
    <source>
        <dbReference type="Pfam" id="PF13810"/>
    </source>
</evidence>
<sequence length="558" mass="61625">MSMPRKTLRRAVVAALAAVVALVPAPALAEIPPDHAEDHNTAFTNSDGDLWASCESDDGALYAANGDGTGFDLGHSFDPKTEDIVVNRIVGTPYLTPSRTGLTGRVVTRGGNQAGTPGTSVGRVWSDIRHYNRKPTGMLCVDRTLYLAVQDLRRDFSAAPAATILRSTDHGRTWHWDDSEPMFGVRDLSDPPSNPKAAFTTIFFLDYGRDSVNAPDPGVVYAYGLDDNWAGRSQLHLARIPKNSIQDRSTWQWSNGPGTWTAPGDLQGRVPVINDDSLPPGHISQGSVVYDKPLNRYLYSSWNEEFWVFYEAPTPWGPWTRLMTKNFLTKCFDRGRARWNAGYHGGYATTIPSKYISSDGRTMWVQSNVFFTDDQCPSPEPKNLGSYSFALRKLWLTTPDNLVRDPGFEGQRQFNFFGLPAPLGPVEAPWTTEGPDVKGIDVGTALPRQGTKNAWIHPANQQTRAWNAITQDVPVRQHTRYVLTGYVQTSANLTEGYFGVRAGQNVISETKFGPLGPYTRLSVTFDSGANDKVKLFTGYWAPGQDSWLRLDDTAIAPA</sequence>
<dbReference type="Proteomes" id="UP000547510">
    <property type="component" value="Unassembled WGS sequence"/>
</dbReference>
<feature type="chain" id="PRO_5032483740" description="DUF4185 domain-containing protein" evidence="1">
    <location>
        <begin position="30"/>
        <end position="558"/>
    </location>
</feature>
<accession>A0A841CKZ5</accession>
<feature type="domain" description="DUF4185" evidence="2">
    <location>
        <begin position="131"/>
        <end position="325"/>
    </location>
</feature>
<dbReference type="Pfam" id="PF13810">
    <property type="entry name" value="DUF4185"/>
    <property type="match status" value="1"/>
</dbReference>
<evidence type="ECO:0000313" key="4">
    <source>
        <dbReference type="Proteomes" id="UP000547510"/>
    </source>
</evidence>
<dbReference type="AlphaFoldDB" id="A0A841CKZ5"/>
<evidence type="ECO:0000313" key="3">
    <source>
        <dbReference type="EMBL" id="MBB5958201.1"/>
    </source>
</evidence>
<comment type="caution">
    <text evidence="3">The sequence shown here is derived from an EMBL/GenBank/DDBJ whole genome shotgun (WGS) entry which is preliminary data.</text>
</comment>
<reference evidence="3 4" key="1">
    <citation type="submission" date="2020-08" db="EMBL/GenBank/DDBJ databases">
        <title>Genomic Encyclopedia of Type Strains, Phase III (KMG-III): the genomes of soil and plant-associated and newly described type strains.</title>
        <authorList>
            <person name="Whitman W."/>
        </authorList>
    </citation>
    <scope>NUCLEOTIDE SEQUENCE [LARGE SCALE GENOMIC DNA]</scope>
    <source>
        <strain evidence="3 4">CECT 8640</strain>
    </source>
</reference>
<feature type="signal peptide" evidence="1">
    <location>
        <begin position="1"/>
        <end position="29"/>
    </location>
</feature>